<dbReference type="PANTHER" id="PTHR30471">
    <property type="entry name" value="DNA REPAIR PROTEIN RADC"/>
    <property type="match status" value="1"/>
</dbReference>
<dbReference type="NCBIfam" id="NF000642">
    <property type="entry name" value="PRK00024.1"/>
    <property type="match status" value="1"/>
</dbReference>
<organism evidence="8 9">
    <name type="scientific">Desulfofustis limnaeus</name>
    <dbReference type="NCBI Taxonomy" id="2740163"/>
    <lineage>
        <taxon>Bacteria</taxon>
        <taxon>Pseudomonadati</taxon>
        <taxon>Thermodesulfobacteriota</taxon>
        <taxon>Desulfobulbia</taxon>
        <taxon>Desulfobulbales</taxon>
        <taxon>Desulfocapsaceae</taxon>
        <taxon>Desulfofustis</taxon>
    </lineage>
</organism>
<dbReference type="SUPFAM" id="SSF47781">
    <property type="entry name" value="RuvA domain 2-like"/>
    <property type="match status" value="1"/>
</dbReference>
<keyword evidence="5" id="KW-0482">Metalloprotease</keyword>
<keyword evidence="9" id="KW-1185">Reference proteome</keyword>
<dbReference type="InterPro" id="IPR010994">
    <property type="entry name" value="RuvA_2-like"/>
</dbReference>
<evidence type="ECO:0000259" key="7">
    <source>
        <dbReference type="PROSITE" id="PS50249"/>
    </source>
</evidence>
<dbReference type="InterPro" id="IPR025657">
    <property type="entry name" value="RadC_JAB"/>
</dbReference>
<dbReference type="EMBL" id="AP025516">
    <property type="protein sequence ID" value="BDD89101.1"/>
    <property type="molecule type" value="Genomic_DNA"/>
</dbReference>
<evidence type="ECO:0000313" key="8">
    <source>
        <dbReference type="EMBL" id="BDD89101.1"/>
    </source>
</evidence>
<dbReference type="Pfam" id="PF20582">
    <property type="entry name" value="UPF0758_N"/>
    <property type="match status" value="1"/>
</dbReference>
<evidence type="ECO:0000256" key="4">
    <source>
        <dbReference type="ARBA" id="ARBA00022833"/>
    </source>
</evidence>
<evidence type="ECO:0000256" key="5">
    <source>
        <dbReference type="ARBA" id="ARBA00023049"/>
    </source>
</evidence>
<dbReference type="InterPro" id="IPR037518">
    <property type="entry name" value="MPN"/>
</dbReference>
<evidence type="ECO:0000256" key="6">
    <source>
        <dbReference type="RuleBase" id="RU003797"/>
    </source>
</evidence>
<dbReference type="PROSITE" id="PS01302">
    <property type="entry name" value="UPF0758"/>
    <property type="match status" value="1"/>
</dbReference>
<reference evidence="8 9" key="1">
    <citation type="submission" date="2022-01" db="EMBL/GenBank/DDBJ databases">
        <title>Desulfofustis limnae sp. nov., a novel mesophilic sulfate-reducing bacterium isolated from marsh soil.</title>
        <authorList>
            <person name="Watanabe M."/>
            <person name="Takahashi A."/>
            <person name="Kojima H."/>
            <person name="Fukui M."/>
        </authorList>
    </citation>
    <scope>NUCLEOTIDE SEQUENCE [LARGE SCALE GENOMIC DNA]</scope>
    <source>
        <strain evidence="8 9">PPLL</strain>
    </source>
</reference>
<dbReference type="CDD" id="cd08071">
    <property type="entry name" value="MPN_DUF2466"/>
    <property type="match status" value="1"/>
</dbReference>
<dbReference type="InterPro" id="IPR046778">
    <property type="entry name" value="UPF0758_N"/>
</dbReference>
<protein>
    <submittedName>
        <fullName evidence="8">UPF0758 protein</fullName>
    </submittedName>
</protein>
<evidence type="ECO:0000256" key="3">
    <source>
        <dbReference type="ARBA" id="ARBA00022801"/>
    </source>
</evidence>
<accession>A0ABM7WDQ4</accession>
<comment type="similarity">
    <text evidence="6">Belongs to the UPF0758 family.</text>
</comment>
<dbReference type="InterPro" id="IPR020891">
    <property type="entry name" value="UPF0758_CS"/>
</dbReference>
<dbReference type="SUPFAM" id="SSF102712">
    <property type="entry name" value="JAB1/MPN domain"/>
    <property type="match status" value="1"/>
</dbReference>
<keyword evidence="1" id="KW-0645">Protease</keyword>
<evidence type="ECO:0000256" key="1">
    <source>
        <dbReference type="ARBA" id="ARBA00022670"/>
    </source>
</evidence>
<dbReference type="PROSITE" id="PS50249">
    <property type="entry name" value="MPN"/>
    <property type="match status" value="1"/>
</dbReference>
<evidence type="ECO:0000256" key="2">
    <source>
        <dbReference type="ARBA" id="ARBA00022723"/>
    </source>
</evidence>
<dbReference type="InterPro" id="IPR001405">
    <property type="entry name" value="UPF0758"/>
</dbReference>
<keyword evidence="2" id="KW-0479">Metal-binding</keyword>
<dbReference type="PANTHER" id="PTHR30471:SF3">
    <property type="entry name" value="UPF0758 PROTEIN YEES-RELATED"/>
    <property type="match status" value="1"/>
</dbReference>
<dbReference type="RefSeq" id="WP_284152426.1">
    <property type="nucleotide sequence ID" value="NZ_AP025516.1"/>
</dbReference>
<dbReference type="NCBIfam" id="TIGR00608">
    <property type="entry name" value="radc"/>
    <property type="match status" value="1"/>
</dbReference>
<evidence type="ECO:0000313" key="9">
    <source>
        <dbReference type="Proteomes" id="UP000830055"/>
    </source>
</evidence>
<sequence>MDKGQWQQRGAGHRQRLRDRFLDQGLAALSDTEILELLLSFGTPRGDCKQQARELLGRFSSLPGVLDAEADDLLQISGVGPKNCFALRFIKAVADRYLQQRMRGRSYLRSSQAVHDYLLHSMRGLPREVFTVIYLDSSLAILDSEVVAEGTVNVNTVYPREIVRRALSRNAAALIVAHNHPSGAVSPSQQDHHLTRTLYLVCNLMQIRLLDHLIIGDRCFSFADNGLMEEICRWYETVNGQL</sequence>
<dbReference type="Pfam" id="PF04002">
    <property type="entry name" value="RadC"/>
    <property type="match status" value="1"/>
</dbReference>
<proteinExistence type="inferred from homology"/>
<feature type="domain" description="MPN" evidence="7">
    <location>
        <begin position="107"/>
        <end position="228"/>
    </location>
</feature>
<dbReference type="Gene3D" id="3.40.140.10">
    <property type="entry name" value="Cytidine Deaminase, domain 2"/>
    <property type="match status" value="1"/>
</dbReference>
<dbReference type="Proteomes" id="UP000830055">
    <property type="component" value="Chromosome"/>
</dbReference>
<keyword evidence="4" id="KW-0862">Zinc</keyword>
<gene>
    <name evidence="8" type="ORF">DPPLL_34660</name>
</gene>
<keyword evidence="3" id="KW-0378">Hydrolase</keyword>
<name>A0ABM7WDQ4_9BACT</name>